<dbReference type="NCBIfam" id="TIGR04283">
    <property type="entry name" value="glyco_like_mftF"/>
    <property type="match status" value="1"/>
</dbReference>
<dbReference type="InterPro" id="IPR026461">
    <property type="entry name" value="Trfase_2_rSAM/seldom_assoc"/>
</dbReference>
<dbReference type="Gene3D" id="3.90.550.10">
    <property type="entry name" value="Spore Coat Polysaccharide Biosynthesis Protein SpsA, Chain A"/>
    <property type="match status" value="1"/>
</dbReference>
<dbReference type="PANTHER" id="PTHR43646">
    <property type="entry name" value="GLYCOSYLTRANSFERASE"/>
    <property type="match status" value="1"/>
</dbReference>
<comment type="caution">
    <text evidence="7">The sequence shown here is derived from an EMBL/GenBank/DDBJ whole genome shotgun (WGS) entry which is preliminary data.</text>
</comment>
<dbReference type="OrthoDB" id="9810303at2"/>
<organism evidence="7 8">
    <name type="scientific">Aquimarina algicola</name>
    <dbReference type="NCBI Taxonomy" id="2589995"/>
    <lineage>
        <taxon>Bacteria</taxon>
        <taxon>Pseudomonadati</taxon>
        <taxon>Bacteroidota</taxon>
        <taxon>Flavobacteriia</taxon>
        <taxon>Flavobacteriales</taxon>
        <taxon>Flavobacteriaceae</taxon>
        <taxon>Aquimarina</taxon>
    </lineage>
</organism>
<evidence type="ECO:0000256" key="3">
    <source>
        <dbReference type="ARBA" id="ARBA00022676"/>
    </source>
</evidence>
<dbReference type="InterPro" id="IPR001173">
    <property type="entry name" value="Glyco_trans_2-like"/>
</dbReference>
<comment type="subcellular location">
    <subcellularLocation>
        <location evidence="1">Cell membrane</location>
    </subcellularLocation>
</comment>
<dbReference type="AlphaFoldDB" id="A0A504JL14"/>
<dbReference type="EMBL" id="VFWZ01000002">
    <property type="protein sequence ID" value="TPN87251.1"/>
    <property type="molecule type" value="Genomic_DNA"/>
</dbReference>
<keyword evidence="3" id="KW-0328">Glycosyltransferase</keyword>
<dbReference type="RefSeq" id="WP_140591785.1">
    <property type="nucleotide sequence ID" value="NZ_VFWZ01000002.1"/>
</dbReference>
<accession>A0A504JL14</accession>
<evidence type="ECO:0000256" key="1">
    <source>
        <dbReference type="ARBA" id="ARBA00004236"/>
    </source>
</evidence>
<keyword evidence="4 7" id="KW-0808">Transferase</keyword>
<reference evidence="7 8" key="1">
    <citation type="submission" date="2019-06" db="EMBL/GenBank/DDBJ databases">
        <authorList>
            <person name="Meng X."/>
        </authorList>
    </citation>
    <scope>NUCLEOTIDE SEQUENCE [LARGE SCALE GENOMIC DNA]</scope>
    <source>
        <strain evidence="7 8">M625</strain>
    </source>
</reference>
<dbReference type="SUPFAM" id="SSF53448">
    <property type="entry name" value="Nucleotide-diphospho-sugar transferases"/>
    <property type="match status" value="1"/>
</dbReference>
<keyword evidence="5" id="KW-0472">Membrane</keyword>
<evidence type="ECO:0000256" key="2">
    <source>
        <dbReference type="ARBA" id="ARBA00022475"/>
    </source>
</evidence>
<evidence type="ECO:0000259" key="6">
    <source>
        <dbReference type="Pfam" id="PF00535"/>
    </source>
</evidence>
<keyword evidence="2" id="KW-1003">Cell membrane</keyword>
<evidence type="ECO:0000256" key="4">
    <source>
        <dbReference type="ARBA" id="ARBA00022679"/>
    </source>
</evidence>
<sequence length="236" mass="27341">MKVSIIIPILNEAATISKLLSYLVKVSSKNVVKEILVVDGGSEDNSQTLVQNLAQSHRDINIKLVTSTKGRAIQLNKGAEMATAEVLYFLHADSYPPPNFEDDIINQVKHGNLAGCFRMKFDSTHWWLRFTGWLTRFNSKKCRGGDQSQFITKKLFNDIGKYNESFVVYEDNDLVERLFAKKQFVIIPKYITTSARRYEEVGIWRLQYHFLNIHLRKWMGASSEDLYKYYKEKVTN</sequence>
<dbReference type="InterPro" id="IPR029044">
    <property type="entry name" value="Nucleotide-diphossugar_trans"/>
</dbReference>
<dbReference type="Proteomes" id="UP000315540">
    <property type="component" value="Unassembled WGS sequence"/>
</dbReference>
<dbReference type="CDD" id="cd02522">
    <property type="entry name" value="GT_2_like_a"/>
    <property type="match status" value="1"/>
</dbReference>
<keyword evidence="8" id="KW-1185">Reference proteome</keyword>
<dbReference type="GO" id="GO:0005886">
    <property type="term" value="C:plasma membrane"/>
    <property type="evidence" value="ECO:0007669"/>
    <property type="project" value="UniProtKB-SubCell"/>
</dbReference>
<name>A0A504JL14_9FLAO</name>
<evidence type="ECO:0000313" key="8">
    <source>
        <dbReference type="Proteomes" id="UP000315540"/>
    </source>
</evidence>
<proteinExistence type="predicted"/>
<gene>
    <name evidence="7" type="ORF">FHK87_06600</name>
</gene>
<evidence type="ECO:0000256" key="5">
    <source>
        <dbReference type="ARBA" id="ARBA00023136"/>
    </source>
</evidence>
<dbReference type="GO" id="GO:0016757">
    <property type="term" value="F:glycosyltransferase activity"/>
    <property type="evidence" value="ECO:0007669"/>
    <property type="project" value="UniProtKB-KW"/>
</dbReference>
<dbReference type="Pfam" id="PF00535">
    <property type="entry name" value="Glycos_transf_2"/>
    <property type="match status" value="1"/>
</dbReference>
<protein>
    <submittedName>
        <fullName evidence="7">Glycosyltransferase</fullName>
    </submittedName>
</protein>
<feature type="domain" description="Glycosyltransferase 2-like" evidence="6">
    <location>
        <begin position="4"/>
        <end position="132"/>
    </location>
</feature>
<dbReference type="PANTHER" id="PTHR43646:SF2">
    <property type="entry name" value="GLYCOSYLTRANSFERASE 2-LIKE DOMAIN-CONTAINING PROTEIN"/>
    <property type="match status" value="1"/>
</dbReference>
<evidence type="ECO:0000313" key="7">
    <source>
        <dbReference type="EMBL" id="TPN87251.1"/>
    </source>
</evidence>